<dbReference type="Proteomes" id="UP000007652">
    <property type="component" value="Unassembled WGS sequence"/>
</dbReference>
<organism evidence="2 3">
    <name type="scientific">Caloramator australicus RC3</name>
    <dbReference type="NCBI Taxonomy" id="857293"/>
    <lineage>
        <taxon>Bacteria</taxon>
        <taxon>Bacillati</taxon>
        <taxon>Bacillota</taxon>
        <taxon>Clostridia</taxon>
        <taxon>Eubacteriales</taxon>
        <taxon>Clostridiaceae</taxon>
        <taxon>Caloramator</taxon>
    </lineage>
</organism>
<feature type="domain" description="Prolow-density lipoprotein receptor-related protein 1-like beta-propeller" evidence="1">
    <location>
        <begin position="65"/>
        <end position="331"/>
    </location>
</feature>
<protein>
    <recommendedName>
        <fullName evidence="1">Prolow-density lipoprotein receptor-related protein 1-like beta-propeller domain-containing protein</fullName>
    </recommendedName>
</protein>
<dbReference type="EMBL" id="CAKP01000001">
    <property type="protein sequence ID" value="CCC57682.1"/>
    <property type="molecule type" value="Genomic_DNA"/>
</dbReference>
<evidence type="ECO:0000313" key="2">
    <source>
        <dbReference type="EMBL" id="CCC57682.1"/>
    </source>
</evidence>
<proteinExistence type="predicted"/>
<reference evidence="2 3" key="1">
    <citation type="journal article" date="2011" name="J. Bacteriol.">
        <title>Draft genome sequence of Caloramator australicus strain RC3T, a thermoanaerobe from the Great Artesian Basin of Australia.</title>
        <authorList>
            <person name="Ogg C.D."/>
            <person name="Patel B.K.C."/>
        </authorList>
    </citation>
    <scope>NUCLEOTIDE SEQUENCE [LARGE SCALE GENOMIC DNA]</scope>
    <source>
        <strain evidence="2 3">RC3</strain>
    </source>
</reference>
<gene>
    <name evidence="2" type="ORF">CAAU_0032</name>
</gene>
<sequence>MIKKILIFILAFFMFFIYKTNDLNAKKSFNLLYPEFYYLDGGEYFIDTNDFNIYKDKSLLIKDSNEMGFIKYGDSIFFINSKDNYLYRFDLQNKRVDKVSQNKVFKKYLNFFILNDKIFYYDYKNELRKIWNGRDLIALPFEANIANALFENRIIINNMILTWGQKGIYKIDLENYSISRLYDEEVYALQANDENIYFIDSNLNLVVMNFYGKVAKKIKTNAVDFGADFNLGKLILDNGFLYYINYHLKGNKLIRIELKNYKEEVLLENVIDFYVKDNMLFVLSKADGDNIKLIDLKNKKITLLPKENYISLLSYNNNILCVLVKSKNHENFLGELKFIDIK</sequence>
<evidence type="ECO:0000313" key="3">
    <source>
        <dbReference type="Proteomes" id="UP000007652"/>
    </source>
</evidence>
<keyword evidence="3" id="KW-1185">Reference proteome</keyword>
<evidence type="ECO:0000259" key="1">
    <source>
        <dbReference type="Pfam" id="PF16472"/>
    </source>
</evidence>
<name>G0V3J2_9CLOT</name>
<dbReference type="RefSeq" id="WP_008907405.1">
    <property type="nucleotide sequence ID" value="NZ_CAKP01000001.1"/>
</dbReference>
<dbReference type="AlphaFoldDB" id="G0V3J2"/>
<dbReference type="SUPFAM" id="SSF69304">
    <property type="entry name" value="Tricorn protease N-terminal domain"/>
    <property type="match status" value="1"/>
</dbReference>
<comment type="caution">
    <text evidence="2">The sequence shown here is derived from an EMBL/GenBank/DDBJ whole genome shotgun (WGS) entry which is preliminary data.</text>
</comment>
<accession>G0V3J2</accession>
<dbReference type="InterPro" id="IPR032485">
    <property type="entry name" value="LRP1-like_beta_prop"/>
</dbReference>
<dbReference type="Pfam" id="PF16472">
    <property type="entry name" value="DUF5050"/>
    <property type="match status" value="1"/>
</dbReference>